<reference evidence="1 2" key="1">
    <citation type="submission" date="2017-06" db="EMBL/GenBank/DDBJ databases">
        <title>Genome sequencing of cyanobaciteial culture collection at National Institute for Environmental Studies (NIES).</title>
        <authorList>
            <person name="Hirose Y."/>
            <person name="Shimura Y."/>
            <person name="Fujisawa T."/>
            <person name="Nakamura Y."/>
            <person name="Kawachi M."/>
        </authorList>
    </citation>
    <scope>NUCLEOTIDE SEQUENCE [LARGE SCALE GENOMIC DNA]</scope>
    <source>
        <strain evidence="1 2">NIES-2135</strain>
    </source>
</reference>
<dbReference type="AlphaFoldDB" id="A0A1Z4JBT4"/>
<sequence>MNSLEYTILRRRLDCPGHDSCCLWKSGDGWQLSGTAIFLSEQQPCLLSYEVNTDSNWETRTANISGYIGKSIIALTIARTPNNRWSINDKELQNAADCIDLDLGFTPATNLIAIRRLALAVGARSPAPAAWLDFPDFMLKRLEQHYHRLSHDSYKYTSPDAGYANVLEVDDYGAITRYPQLWAQEI</sequence>
<dbReference type="EMBL" id="AP018203">
    <property type="protein sequence ID" value="BAY53917.1"/>
    <property type="molecule type" value="Genomic_DNA"/>
</dbReference>
<organism evidence="1 2">
    <name type="scientific">Leptolyngbya boryana NIES-2135</name>
    <dbReference type="NCBI Taxonomy" id="1973484"/>
    <lineage>
        <taxon>Bacteria</taxon>
        <taxon>Bacillati</taxon>
        <taxon>Cyanobacteriota</taxon>
        <taxon>Cyanophyceae</taxon>
        <taxon>Leptolyngbyales</taxon>
        <taxon>Leptolyngbyaceae</taxon>
        <taxon>Leptolyngbya group</taxon>
        <taxon>Leptolyngbya</taxon>
    </lineage>
</organism>
<keyword evidence="2" id="KW-1185">Reference proteome</keyword>
<dbReference type="Pfam" id="PF06475">
    <property type="entry name" value="Glycolipid_bind"/>
    <property type="match status" value="1"/>
</dbReference>
<dbReference type="SUPFAM" id="SSF159275">
    <property type="entry name" value="PA1994-like"/>
    <property type="match status" value="1"/>
</dbReference>
<proteinExistence type="predicted"/>
<accession>A0A1Z4JBT4</accession>
<dbReference type="InterPro" id="IPR009467">
    <property type="entry name" value="Glycolipid-bd_prot_put"/>
</dbReference>
<evidence type="ECO:0000313" key="1">
    <source>
        <dbReference type="EMBL" id="BAY53917.1"/>
    </source>
</evidence>
<dbReference type="Proteomes" id="UP000217895">
    <property type="component" value="Chromosome"/>
</dbReference>
<protein>
    <submittedName>
        <fullName evidence="1">Uncharacterized protein</fullName>
    </submittedName>
</protein>
<evidence type="ECO:0000313" key="2">
    <source>
        <dbReference type="Proteomes" id="UP000217895"/>
    </source>
</evidence>
<name>A0A1Z4JBT4_LEPBY</name>
<gene>
    <name evidence="1" type="ORF">NIES2135_07300</name>
</gene>